<dbReference type="AlphaFoldDB" id="A0A8H4VTK7"/>
<name>A0A8H4VTK7_9AGAR</name>
<evidence type="ECO:0000313" key="2">
    <source>
        <dbReference type="Proteomes" id="UP000521872"/>
    </source>
</evidence>
<dbReference type="Proteomes" id="UP000521872">
    <property type="component" value="Unassembled WGS sequence"/>
</dbReference>
<protein>
    <submittedName>
        <fullName evidence="1">Uncharacterized protein</fullName>
    </submittedName>
</protein>
<proteinExistence type="predicted"/>
<organism evidence="1 2">
    <name type="scientific">Agrocybe pediades</name>
    <dbReference type="NCBI Taxonomy" id="84607"/>
    <lineage>
        <taxon>Eukaryota</taxon>
        <taxon>Fungi</taxon>
        <taxon>Dikarya</taxon>
        <taxon>Basidiomycota</taxon>
        <taxon>Agaricomycotina</taxon>
        <taxon>Agaricomycetes</taxon>
        <taxon>Agaricomycetidae</taxon>
        <taxon>Agaricales</taxon>
        <taxon>Agaricineae</taxon>
        <taxon>Strophariaceae</taxon>
        <taxon>Agrocybe</taxon>
    </lineage>
</organism>
<sequence length="436" mass="50301">MVEEIVRRSGEMTPLWIEASHWTPNRTRHDDSPRVVRRKLLLKILQDFWPRVEKISVISDLDDYYHTDQRIANIFGSPAPLLKVFKASIPMNFRPESDREAQAELILFSQIAPSLTTFGYDGFHLPNNSPWYSNITRFDTVPGTSLPKKLDKTLKILRLMPLLQYLRILAQDVSLSWSNPEDEEDLFTIDLPCLKCIELSKLGVDQAHEFLRRVKPSPDGCLTNLQLGCSMWEQGNLGNTIIPVLKENVQILYGSDPPKRLCLDIGPFGFRIMDDGTCLDLEWCIGRITVDLDTGIFIELDWKLYSEISDMVGRLSGYDIMDRHIPVISSFFCSSQLRLVTCLRVTELYPQFASVLEPFQDVRLLEVHIGVISELVQAIKLHKEAPEEEFDPQDLFPHLEDLHITMVKGIYYFDAMDDIRDFLQYRVRISKPIKNL</sequence>
<reference evidence="1 2" key="1">
    <citation type="submission" date="2019-12" db="EMBL/GenBank/DDBJ databases">
        <authorList>
            <person name="Floudas D."/>
            <person name="Bentzer J."/>
            <person name="Ahren D."/>
            <person name="Johansson T."/>
            <person name="Persson P."/>
            <person name="Tunlid A."/>
        </authorList>
    </citation>
    <scope>NUCLEOTIDE SEQUENCE [LARGE SCALE GENOMIC DNA]</scope>
    <source>
        <strain evidence="1 2">CBS 102.39</strain>
    </source>
</reference>
<keyword evidence="2" id="KW-1185">Reference proteome</keyword>
<comment type="caution">
    <text evidence="1">The sequence shown here is derived from an EMBL/GenBank/DDBJ whole genome shotgun (WGS) entry which is preliminary data.</text>
</comment>
<gene>
    <name evidence="1" type="ORF">D9613_004638</name>
</gene>
<dbReference type="EMBL" id="JAACJL010000016">
    <property type="protein sequence ID" value="KAF4619514.1"/>
    <property type="molecule type" value="Genomic_DNA"/>
</dbReference>
<accession>A0A8H4VTK7</accession>
<evidence type="ECO:0000313" key="1">
    <source>
        <dbReference type="EMBL" id="KAF4619514.1"/>
    </source>
</evidence>